<dbReference type="AlphaFoldDB" id="A0A0F6SDL8"/>
<dbReference type="PANTHER" id="PTHR23150">
    <property type="entry name" value="SULFATASE MODIFYING FACTOR 1, 2"/>
    <property type="match status" value="1"/>
</dbReference>
<evidence type="ECO:0000259" key="1">
    <source>
        <dbReference type="Pfam" id="PF03781"/>
    </source>
</evidence>
<dbReference type="InterPro" id="IPR021655">
    <property type="entry name" value="Put_metal-bd"/>
</dbReference>
<gene>
    <name evidence="2" type="ORF">DB32_000818</name>
</gene>
<sequence>MSRGWSVIALAMIVAGCEVDPYCIACPDPIDGGVSDAARDARASDEDAEVPVDAGECVPTDGAVELCNELDDDCDDLVDEGFDLQSDPTNCGECGTQCRFPNAEGQCTSGACAVTACFDGFVDLDDVPGCEYACPVFPTQGEECNGFDDDCDGVVDEMLPAPPPGLCRTTPGTPCAGVVPTCTTREGRTTWFCDYPASVEFDPVVPNGIALEETRCDGEDGDCDGLRDESFATLGDACDNGARGACRDAGEIACDPADDSRTICDLSVLPDPVPGAPLAVELCNGVDDDCDGTIDDSDPTDPGRVRDDMVQITRGATTFWIYRHEASRPDSSASAAGASTARACGRGGVLPWTSIGYDEAAAACAAAGHRLCTAAEWRAACEGASGRDYPYGDAYEAATCNGADRDAVAGGAIDSRLEATGALAMCLSEEGVLDMSGNAKEWTADQRGTASGGGRIFVVRGGSHESPELGLTCTTELSRATEDTLLGSLGFRCCDSDGP</sequence>
<dbReference type="InterPro" id="IPR051043">
    <property type="entry name" value="Sulfatase_Mod_Factor_Kinase"/>
</dbReference>
<proteinExistence type="predicted"/>
<dbReference type="GO" id="GO:0120147">
    <property type="term" value="F:formylglycine-generating oxidase activity"/>
    <property type="evidence" value="ECO:0007669"/>
    <property type="project" value="TreeGrafter"/>
</dbReference>
<dbReference type="OrthoDB" id="5497143at2"/>
<dbReference type="SUPFAM" id="SSF56436">
    <property type="entry name" value="C-type lectin-like"/>
    <property type="match status" value="1"/>
</dbReference>
<evidence type="ECO:0000313" key="2">
    <source>
        <dbReference type="EMBL" id="AKF03669.1"/>
    </source>
</evidence>
<accession>A0A0F6SDL8</accession>
<dbReference type="InterPro" id="IPR042095">
    <property type="entry name" value="SUMF_sf"/>
</dbReference>
<dbReference type="STRING" id="927083.DB32_000818"/>
<dbReference type="RefSeq" id="WP_053231103.1">
    <property type="nucleotide sequence ID" value="NZ_CP011125.1"/>
</dbReference>
<organism evidence="2 3">
    <name type="scientific">Sandaracinus amylolyticus</name>
    <dbReference type="NCBI Taxonomy" id="927083"/>
    <lineage>
        <taxon>Bacteria</taxon>
        <taxon>Pseudomonadati</taxon>
        <taxon>Myxococcota</taxon>
        <taxon>Polyangia</taxon>
        <taxon>Polyangiales</taxon>
        <taxon>Sandaracinaceae</taxon>
        <taxon>Sandaracinus</taxon>
    </lineage>
</organism>
<dbReference type="EMBL" id="CP011125">
    <property type="protein sequence ID" value="AKF03669.1"/>
    <property type="molecule type" value="Genomic_DNA"/>
</dbReference>
<dbReference type="KEGG" id="samy:DB32_000818"/>
<dbReference type="Pfam" id="PF11617">
    <property type="entry name" value="Cu-binding_MopE"/>
    <property type="match status" value="4"/>
</dbReference>
<dbReference type="Proteomes" id="UP000034883">
    <property type="component" value="Chromosome"/>
</dbReference>
<evidence type="ECO:0000313" key="3">
    <source>
        <dbReference type="Proteomes" id="UP000034883"/>
    </source>
</evidence>
<name>A0A0F6SDL8_9BACT</name>
<dbReference type="Pfam" id="PF03781">
    <property type="entry name" value="FGE-sulfatase"/>
    <property type="match status" value="1"/>
</dbReference>
<dbReference type="InterPro" id="IPR005532">
    <property type="entry name" value="SUMF_dom"/>
</dbReference>
<dbReference type="Gene3D" id="3.90.1580.10">
    <property type="entry name" value="paralog of FGE (formylglycine-generating enzyme)"/>
    <property type="match status" value="1"/>
</dbReference>
<reference evidence="2 3" key="1">
    <citation type="submission" date="2015-03" db="EMBL/GenBank/DDBJ databases">
        <title>Genome assembly of Sandaracinus amylolyticus DSM 53668.</title>
        <authorList>
            <person name="Sharma G."/>
            <person name="Subramanian S."/>
        </authorList>
    </citation>
    <scope>NUCLEOTIDE SEQUENCE [LARGE SCALE GENOMIC DNA]</scope>
    <source>
        <strain evidence="2 3">DSM 53668</strain>
    </source>
</reference>
<dbReference type="InterPro" id="IPR016187">
    <property type="entry name" value="CTDL_fold"/>
</dbReference>
<keyword evidence="3" id="KW-1185">Reference proteome</keyword>
<dbReference type="PROSITE" id="PS51257">
    <property type="entry name" value="PROKAR_LIPOPROTEIN"/>
    <property type="match status" value="1"/>
</dbReference>
<protein>
    <submittedName>
        <fullName evidence="2">Tryptophan synthase alpha chain</fullName>
    </submittedName>
</protein>
<dbReference type="PANTHER" id="PTHR23150:SF19">
    <property type="entry name" value="FORMYLGLYCINE-GENERATING ENZYME"/>
    <property type="match status" value="1"/>
</dbReference>
<feature type="domain" description="Sulfatase-modifying factor enzyme-like" evidence="1">
    <location>
        <begin position="348"/>
        <end position="493"/>
    </location>
</feature>